<accession>A0ABR3XBW6</accession>
<organism evidence="2 3">
    <name type="scientific">Phialemonium thermophilum</name>
    <dbReference type="NCBI Taxonomy" id="223376"/>
    <lineage>
        <taxon>Eukaryota</taxon>
        <taxon>Fungi</taxon>
        <taxon>Dikarya</taxon>
        <taxon>Ascomycota</taxon>
        <taxon>Pezizomycotina</taxon>
        <taxon>Sordariomycetes</taxon>
        <taxon>Sordariomycetidae</taxon>
        <taxon>Cephalothecales</taxon>
        <taxon>Cephalothecaceae</taxon>
        <taxon>Phialemonium</taxon>
    </lineage>
</organism>
<feature type="signal peptide" evidence="1">
    <location>
        <begin position="1"/>
        <end position="18"/>
    </location>
</feature>
<dbReference type="EMBL" id="JAZHXJ010000122">
    <property type="protein sequence ID" value="KAL1873445.1"/>
    <property type="molecule type" value="Genomic_DNA"/>
</dbReference>
<sequence length="200" mass="22159">MKSAALFCLALLAPLGMCDDVQERYSKTTCPAQALALNSRYLAANVYLNMNSNAINIGDCVAITNFLARGDIKDKHATIPAWQPDAQTINNEITFASPVAWKQKNFSCQFWVATSMPQDVVIKASTMGYYLEQLIGCLNENRANIVYSTQKEDNNYIFFMVSPAEQGIDVGPMLSAYANLDPRQFRGEPQNQDGQNSPLN</sequence>
<feature type="chain" id="PRO_5046893441" evidence="1">
    <location>
        <begin position="19"/>
        <end position="200"/>
    </location>
</feature>
<protein>
    <submittedName>
        <fullName evidence="2">Uncharacterized protein</fullName>
    </submittedName>
</protein>
<proteinExistence type="predicted"/>
<dbReference type="Proteomes" id="UP001586593">
    <property type="component" value="Unassembled WGS sequence"/>
</dbReference>
<evidence type="ECO:0000313" key="3">
    <source>
        <dbReference type="Proteomes" id="UP001586593"/>
    </source>
</evidence>
<comment type="caution">
    <text evidence="2">The sequence shown here is derived from an EMBL/GenBank/DDBJ whole genome shotgun (WGS) entry which is preliminary data.</text>
</comment>
<evidence type="ECO:0000256" key="1">
    <source>
        <dbReference type="SAM" id="SignalP"/>
    </source>
</evidence>
<keyword evidence="3" id="KW-1185">Reference proteome</keyword>
<evidence type="ECO:0000313" key="2">
    <source>
        <dbReference type="EMBL" id="KAL1873445.1"/>
    </source>
</evidence>
<gene>
    <name evidence="2" type="ORF">VTK73DRAFT_990</name>
</gene>
<keyword evidence="1" id="KW-0732">Signal</keyword>
<reference evidence="2 3" key="1">
    <citation type="journal article" date="2024" name="Commun. Biol.">
        <title>Comparative genomic analysis of thermophilic fungi reveals convergent evolutionary adaptations and gene losses.</title>
        <authorList>
            <person name="Steindorff A.S."/>
            <person name="Aguilar-Pontes M.V."/>
            <person name="Robinson A.J."/>
            <person name="Andreopoulos B."/>
            <person name="LaButti K."/>
            <person name="Kuo A."/>
            <person name="Mondo S."/>
            <person name="Riley R."/>
            <person name="Otillar R."/>
            <person name="Haridas S."/>
            <person name="Lipzen A."/>
            <person name="Grimwood J."/>
            <person name="Schmutz J."/>
            <person name="Clum A."/>
            <person name="Reid I.D."/>
            <person name="Moisan M.C."/>
            <person name="Butler G."/>
            <person name="Nguyen T.T.M."/>
            <person name="Dewar K."/>
            <person name="Conant G."/>
            <person name="Drula E."/>
            <person name="Henrissat B."/>
            <person name="Hansel C."/>
            <person name="Singer S."/>
            <person name="Hutchinson M.I."/>
            <person name="de Vries R.P."/>
            <person name="Natvig D.O."/>
            <person name="Powell A.J."/>
            <person name="Tsang A."/>
            <person name="Grigoriev I.V."/>
        </authorList>
    </citation>
    <scope>NUCLEOTIDE SEQUENCE [LARGE SCALE GENOMIC DNA]</scope>
    <source>
        <strain evidence="2 3">ATCC 24622</strain>
    </source>
</reference>
<name>A0ABR3XBW6_9PEZI</name>